<dbReference type="AlphaFoldDB" id="A0A176K498"/>
<keyword evidence="2" id="KW-1185">Reference proteome</keyword>
<reference evidence="1 2" key="1">
    <citation type="submission" date="2014-02" db="EMBL/GenBank/DDBJ databases">
        <title>Kosmotoga genome sequencing.</title>
        <authorList>
            <person name="Pollo S.M."/>
            <person name="Charchuk R."/>
            <person name="Nesbo C.L."/>
        </authorList>
    </citation>
    <scope>NUCLEOTIDE SEQUENCE [LARGE SCALE GENOMIC DNA]</scope>
    <source>
        <strain evidence="1 2">S304</strain>
    </source>
</reference>
<evidence type="ECO:0000313" key="1">
    <source>
        <dbReference type="EMBL" id="OAA32497.1"/>
    </source>
</evidence>
<dbReference type="PATRIC" id="fig|1453497.3.peg.2"/>
<sequence length="191" mass="21021">MKKVVFVIVLLLSIIAFGGEKIGSGTSELLTDSATELLEKILGENWEESNSRISYFTVDTTKELVFAVAAQTGMMMGAVPVVSDFEGGILVMTTSPNQALSGSIFYSFQIEEATFGEHTTTAVTMKTNKLYYSKYLGWDTDSSEGTLYHKLAALIFSVIFTYKKASYEVIEGVITNPEGTIEKLKDFIENQ</sequence>
<name>A0A176K498_9BACT</name>
<protein>
    <submittedName>
        <fullName evidence="1">Uncharacterized protein</fullName>
    </submittedName>
</protein>
<comment type="caution">
    <text evidence="1">The sequence shown here is derived from an EMBL/GenBank/DDBJ whole genome shotgun (WGS) entry which is preliminary data.</text>
</comment>
<dbReference type="STRING" id="1453497.AT15_00010"/>
<organism evidence="1 2">
    <name type="scientific">Kosmotoga arenicorallina S304</name>
    <dbReference type="NCBI Taxonomy" id="1453497"/>
    <lineage>
        <taxon>Bacteria</taxon>
        <taxon>Thermotogati</taxon>
        <taxon>Thermotogota</taxon>
        <taxon>Thermotogae</taxon>
        <taxon>Kosmotogales</taxon>
        <taxon>Kosmotogaceae</taxon>
        <taxon>Kosmotoga</taxon>
    </lineage>
</organism>
<dbReference type="RefSeq" id="WP_068345096.1">
    <property type="nucleotide sequence ID" value="NZ_JFHK01000001.1"/>
</dbReference>
<gene>
    <name evidence="1" type="ORF">AT15_00010</name>
</gene>
<dbReference type="EMBL" id="JFHK01000001">
    <property type="protein sequence ID" value="OAA32497.1"/>
    <property type="molecule type" value="Genomic_DNA"/>
</dbReference>
<dbReference type="Proteomes" id="UP000077339">
    <property type="component" value="Unassembled WGS sequence"/>
</dbReference>
<accession>A0A176K498</accession>
<proteinExistence type="predicted"/>
<evidence type="ECO:0000313" key="2">
    <source>
        <dbReference type="Proteomes" id="UP000077339"/>
    </source>
</evidence>